<evidence type="ECO:0000313" key="3">
    <source>
        <dbReference type="Proteomes" id="UP000887159"/>
    </source>
</evidence>
<organism evidence="2 3">
    <name type="scientific">Trichonephila clavipes</name>
    <name type="common">Golden silk orbweaver</name>
    <name type="synonym">Nephila clavipes</name>
    <dbReference type="NCBI Taxonomy" id="2585209"/>
    <lineage>
        <taxon>Eukaryota</taxon>
        <taxon>Metazoa</taxon>
        <taxon>Ecdysozoa</taxon>
        <taxon>Arthropoda</taxon>
        <taxon>Chelicerata</taxon>
        <taxon>Arachnida</taxon>
        <taxon>Araneae</taxon>
        <taxon>Araneomorphae</taxon>
        <taxon>Entelegynae</taxon>
        <taxon>Araneoidea</taxon>
        <taxon>Nephilidae</taxon>
        <taxon>Trichonephila</taxon>
    </lineage>
</organism>
<comment type="caution">
    <text evidence="2">The sequence shown here is derived from an EMBL/GenBank/DDBJ whole genome shotgun (WGS) entry which is preliminary data.</text>
</comment>
<protein>
    <submittedName>
        <fullName evidence="2">Uncharacterized protein</fullName>
    </submittedName>
</protein>
<evidence type="ECO:0000256" key="1">
    <source>
        <dbReference type="SAM" id="Phobius"/>
    </source>
</evidence>
<sequence>MASFLFENVPLKERNDLGNALGLLFLSGQLGLDTTEQLPSPSRKWARESAKKENTFTRVPFTFVYSHFFSLSFFFLFLFIFGLKLYLLEDDSENCRSPLRDVSICKGGGRDSFFQFCIRAALNKGRQ</sequence>
<evidence type="ECO:0000313" key="2">
    <source>
        <dbReference type="EMBL" id="GFX92272.1"/>
    </source>
</evidence>
<feature type="transmembrane region" description="Helical" evidence="1">
    <location>
        <begin position="64"/>
        <end position="87"/>
    </location>
</feature>
<dbReference type="Proteomes" id="UP000887159">
    <property type="component" value="Unassembled WGS sequence"/>
</dbReference>
<reference evidence="2" key="1">
    <citation type="submission" date="2020-08" db="EMBL/GenBank/DDBJ databases">
        <title>Multicomponent nature underlies the extraordinary mechanical properties of spider dragline silk.</title>
        <authorList>
            <person name="Kono N."/>
            <person name="Nakamura H."/>
            <person name="Mori M."/>
            <person name="Yoshida Y."/>
            <person name="Ohtoshi R."/>
            <person name="Malay A.D."/>
            <person name="Moran D.A.P."/>
            <person name="Tomita M."/>
            <person name="Numata K."/>
            <person name="Arakawa K."/>
        </authorList>
    </citation>
    <scope>NUCLEOTIDE SEQUENCE</scope>
</reference>
<keyword evidence="3" id="KW-1185">Reference proteome</keyword>
<gene>
    <name evidence="2" type="ORF">TNCV_1111991</name>
</gene>
<dbReference type="AlphaFoldDB" id="A0A8X6RGS5"/>
<keyword evidence="1" id="KW-1133">Transmembrane helix</keyword>
<name>A0A8X6RGS5_TRICX</name>
<keyword evidence="1" id="KW-0812">Transmembrane</keyword>
<proteinExistence type="predicted"/>
<keyword evidence="1" id="KW-0472">Membrane</keyword>
<accession>A0A8X6RGS5</accession>
<dbReference type="EMBL" id="BMAU01021144">
    <property type="protein sequence ID" value="GFX92272.1"/>
    <property type="molecule type" value="Genomic_DNA"/>
</dbReference>